<gene>
    <name evidence="1" type="ORF">D5R40_05485</name>
</gene>
<name>A0A3N6QRL2_9CYAN</name>
<evidence type="ECO:0000313" key="2">
    <source>
        <dbReference type="Proteomes" id="UP000269154"/>
    </source>
</evidence>
<protein>
    <submittedName>
        <fullName evidence="1">Uncharacterized protein</fullName>
    </submittedName>
</protein>
<comment type="caution">
    <text evidence="1">The sequence shown here is derived from an EMBL/GenBank/DDBJ whole genome shotgun (WGS) entry which is preliminary data.</text>
</comment>
<evidence type="ECO:0000313" key="1">
    <source>
        <dbReference type="EMBL" id="RQH52010.1"/>
    </source>
</evidence>
<proteinExistence type="predicted"/>
<accession>A0A3N6QRL2</accession>
<reference evidence="1 2" key="1">
    <citation type="journal article" date="2018" name="ACS Chem. Biol.">
        <title>Ketoreductase domain dysfunction expands chemodiversity: malyngamide biosynthesis in the cyanobacterium Okeania hirsuta.</title>
        <authorList>
            <person name="Moss N.A."/>
            <person name="Leao T."/>
            <person name="Rankin M."/>
            <person name="McCullough T.M."/>
            <person name="Qu P."/>
            <person name="Korobeynikov A."/>
            <person name="Smith J.L."/>
            <person name="Gerwick L."/>
            <person name="Gerwick W.H."/>
        </authorList>
    </citation>
    <scope>NUCLEOTIDE SEQUENCE [LARGE SCALE GENOMIC DNA]</scope>
    <source>
        <strain evidence="1 2">PAB10Feb10-1</strain>
    </source>
</reference>
<organism evidence="1 2">
    <name type="scientific">Okeania hirsuta</name>
    <dbReference type="NCBI Taxonomy" id="1458930"/>
    <lineage>
        <taxon>Bacteria</taxon>
        <taxon>Bacillati</taxon>
        <taxon>Cyanobacteriota</taxon>
        <taxon>Cyanophyceae</taxon>
        <taxon>Oscillatoriophycideae</taxon>
        <taxon>Oscillatoriales</taxon>
        <taxon>Microcoleaceae</taxon>
        <taxon>Okeania</taxon>
    </lineage>
</organism>
<dbReference type="EMBL" id="RCBY01000018">
    <property type="protein sequence ID" value="RQH52010.1"/>
    <property type="molecule type" value="Genomic_DNA"/>
</dbReference>
<dbReference type="Proteomes" id="UP000269154">
    <property type="component" value="Unassembled WGS sequence"/>
</dbReference>
<dbReference type="RefSeq" id="WP_124143146.1">
    <property type="nucleotide sequence ID" value="NZ_CAWOKI010000329.1"/>
</dbReference>
<keyword evidence="2" id="KW-1185">Reference proteome</keyword>
<sequence length="62" mass="7374">MNTYQATDFYNTFNVTNRSAECGIQDLWRCTVTNDFRFLMNNILGLRIAKMINIRFFTQNLN</sequence>
<dbReference type="AlphaFoldDB" id="A0A3N6QRL2"/>